<dbReference type="Proteomes" id="UP000198211">
    <property type="component" value="Unassembled WGS sequence"/>
</dbReference>
<gene>
    <name evidence="2" type="ORF">PHMEG_0003381</name>
</gene>
<reference evidence="3" key="1">
    <citation type="submission" date="2017-03" db="EMBL/GenBank/DDBJ databases">
        <title>Phytopthora megakarya and P. palmivora, two closely related causual agents of cacao black pod achieved similar genome size and gene model numbers by different mechanisms.</title>
        <authorList>
            <person name="Ali S."/>
            <person name="Shao J."/>
            <person name="Larry D.J."/>
            <person name="Kronmiller B."/>
            <person name="Shen D."/>
            <person name="Strem M.D."/>
            <person name="Melnick R.L."/>
            <person name="Guiltinan M.J."/>
            <person name="Tyler B.M."/>
            <person name="Meinhardt L.W."/>
            <person name="Bailey B.A."/>
        </authorList>
    </citation>
    <scope>NUCLEOTIDE SEQUENCE [LARGE SCALE GENOMIC DNA]</scope>
    <source>
        <strain evidence="3">zdho120</strain>
    </source>
</reference>
<name>A0A225WW76_9STRA</name>
<keyword evidence="3" id="KW-1185">Reference proteome</keyword>
<evidence type="ECO:0000313" key="2">
    <source>
        <dbReference type="EMBL" id="OWZ21984.1"/>
    </source>
</evidence>
<feature type="region of interest" description="Disordered" evidence="1">
    <location>
        <begin position="281"/>
        <end position="300"/>
    </location>
</feature>
<dbReference type="AlphaFoldDB" id="A0A225WW76"/>
<evidence type="ECO:0000256" key="1">
    <source>
        <dbReference type="SAM" id="MobiDB-lite"/>
    </source>
</evidence>
<proteinExistence type="predicted"/>
<accession>A0A225WW76</accession>
<evidence type="ECO:0000313" key="3">
    <source>
        <dbReference type="Proteomes" id="UP000198211"/>
    </source>
</evidence>
<evidence type="ECO:0008006" key="4">
    <source>
        <dbReference type="Google" id="ProtNLM"/>
    </source>
</evidence>
<comment type="caution">
    <text evidence="2">The sequence shown here is derived from an EMBL/GenBank/DDBJ whole genome shotgun (WGS) entry which is preliminary data.</text>
</comment>
<sequence length="300" mass="33393">MKMDILESDVTGRVVDNFKGFQIIVADNGLTGCFRHESGARHKCKRLITSLQPPALKPEVKQCIRYTHADAEKDPMALFTLDVEKVTELERQFIRLTLQKPGASGREEKPKALRMFKAKQKQQAPPTATFVEVTKKAKLKGLGELLPTTGRTGVLNGVLELPYSPDKRSDFPNETLGERKLTATLKAKLHVQIHTAAGSMELIELMDMVDVNDGEFILVDWKGLQSIEDSYEPIGDLVKEIRVLVDNYVANADDQQPRELWQLLRGDQVCGMGHDVQQNADSEIVSSTGAMRGPQGDAKR</sequence>
<protein>
    <recommendedName>
        <fullName evidence="4">Chromo domain-containing protein</fullName>
    </recommendedName>
</protein>
<dbReference type="EMBL" id="NBNE01000172">
    <property type="protein sequence ID" value="OWZ21984.1"/>
    <property type="molecule type" value="Genomic_DNA"/>
</dbReference>
<organism evidence="2 3">
    <name type="scientific">Phytophthora megakarya</name>
    <dbReference type="NCBI Taxonomy" id="4795"/>
    <lineage>
        <taxon>Eukaryota</taxon>
        <taxon>Sar</taxon>
        <taxon>Stramenopiles</taxon>
        <taxon>Oomycota</taxon>
        <taxon>Peronosporomycetes</taxon>
        <taxon>Peronosporales</taxon>
        <taxon>Peronosporaceae</taxon>
        <taxon>Phytophthora</taxon>
    </lineage>
</organism>